<organism evidence="1">
    <name type="scientific">Salmonella enterica</name>
    <name type="common">Salmonella choleraesuis</name>
    <dbReference type="NCBI Taxonomy" id="28901"/>
    <lineage>
        <taxon>Bacteria</taxon>
        <taxon>Pseudomonadati</taxon>
        <taxon>Pseudomonadota</taxon>
        <taxon>Gammaproteobacteria</taxon>
        <taxon>Enterobacterales</taxon>
        <taxon>Enterobacteriaceae</taxon>
        <taxon>Salmonella</taxon>
    </lineage>
</organism>
<protein>
    <submittedName>
        <fullName evidence="1">Uncharacterized protein</fullName>
    </submittedName>
</protein>
<accession>A0A3R0Y568</accession>
<dbReference type="Proteomes" id="UP000885392">
    <property type="component" value="Unassembled WGS sequence"/>
</dbReference>
<evidence type="ECO:0000313" key="1">
    <source>
        <dbReference type="EMBL" id="MLW03707.1"/>
    </source>
</evidence>
<dbReference type="EMBL" id="RVIJ01000058">
    <property type="protein sequence ID" value="MLW03707.1"/>
    <property type="molecule type" value="Genomic_DNA"/>
</dbReference>
<dbReference type="AlphaFoldDB" id="A0A3R0Y568"/>
<name>A0A3R0Y568_SALER</name>
<gene>
    <name evidence="1" type="ORF">EAK82_26805</name>
</gene>
<comment type="caution">
    <text evidence="1">The sequence shown here is derived from an EMBL/GenBank/DDBJ whole genome shotgun (WGS) entry which is preliminary data.</text>
</comment>
<dbReference type="RefSeq" id="WP_366548070.1">
    <property type="nucleotide sequence ID" value="NZ_MXMT01000016.1"/>
</dbReference>
<sequence length="171" mass="19370">MKKVATLITGLMFSGVTFSSDWHAYFKNDEMRGTTQRFIKSESDNVVNFGFPYEDGSKMEIVLRSKKTVLGAGKKPDSLPLTEALLIIKKGTFNCNSFNDCHIFVKFDNGKIQKYSMSDAADGSVNVIFFNDSLLFIKNIKAHKKLILEAEFYQSGKKQFKFDFTGLKSEK</sequence>
<reference evidence="1" key="1">
    <citation type="submission" date="2018-10" db="EMBL/GenBank/DDBJ databases">
        <authorList>
            <consortium name="PulseNet: The National Subtyping Network for Foodborne Disease Surveillance"/>
            <person name="Tarr C.L."/>
            <person name="Trees E."/>
            <person name="Katz L.S."/>
            <person name="Carleton-Romer H.A."/>
            <person name="Stroika S."/>
            <person name="Kucerova Z."/>
            <person name="Roache K.F."/>
            <person name="Sabol A.L."/>
            <person name="Besser J."/>
            <person name="Gerner-Smidt P."/>
        </authorList>
    </citation>
    <scope>NUCLEOTIDE SEQUENCE [LARGE SCALE GENOMIC DNA]</scope>
    <source>
        <strain evidence="1">PNUSAS038541</strain>
    </source>
</reference>
<proteinExistence type="predicted"/>